<dbReference type="GO" id="GO:0003677">
    <property type="term" value="F:DNA binding"/>
    <property type="evidence" value="ECO:0007669"/>
    <property type="project" value="UniProtKB-UniRule"/>
</dbReference>
<feature type="domain" description="Tyr recombinase" evidence="6">
    <location>
        <begin position="109"/>
        <end position="197"/>
    </location>
</feature>
<dbReference type="RefSeq" id="WP_182539378.1">
    <property type="nucleotide sequence ID" value="NZ_JACJIP010000041.1"/>
</dbReference>
<keyword evidence="3 5" id="KW-0238">DNA-binding</keyword>
<evidence type="ECO:0000256" key="5">
    <source>
        <dbReference type="PROSITE-ProRule" id="PRU01248"/>
    </source>
</evidence>
<evidence type="ECO:0000313" key="9">
    <source>
        <dbReference type="Proteomes" id="UP000567067"/>
    </source>
</evidence>
<sequence>MLIKFAVQDFLEDKKYKNLSTKTIEGYKRSLNMFHEYCVKQEVLNVEDIRPMTIKSFLIHLEAEHGNNATSRNNKLRIVKNFMSWCQDNELISDKQNVAKKVNYAREEIILKPFSDAQINQMLSYLRSNKQRERTFLSYRNYIIIVFLLGTGVRLGELISITWNDMDLKNGSASILGKKRELSSVPLTDKLIKEMAE</sequence>
<comment type="similarity">
    <text evidence="1">Belongs to the 'phage' integrase family.</text>
</comment>
<comment type="caution">
    <text evidence="8">The sequence shown here is derived from an EMBL/GenBank/DDBJ whole genome shotgun (WGS) entry which is preliminary data.</text>
</comment>
<dbReference type="Gene3D" id="1.10.150.130">
    <property type="match status" value="1"/>
</dbReference>
<keyword evidence="4" id="KW-0233">DNA recombination</keyword>
<dbReference type="InterPro" id="IPR004107">
    <property type="entry name" value="Integrase_SAM-like_N"/>
</dbReference>
<evidence type="ECO:0000313" key="8">
    <source>
        <dbReference type="EMBL" id="MBA9088043.1"/>
    </source>
</evidence>
<dbReference type="PANTHER" id="PTHR30349:SF41">
    <property type="entry name" value="INTEGRASE_RECOMBINASE PROTEIN MJ0367-RELATED"/>
    <property type="match status" value="1"/>
</dbReference>
<evidence type="ECO:0000256" key="2">
    <source>
        <dbReference type="ARBA" id="ARBA00022908"/>
    </source>
</evidence>
<dbReference type="Pfam" id="PF02899">
    <property type="entry name" value="Phage_int_SAM_1"/>
    <property type="match status" value="1"/>
</dbReference>
<evidence type="ECO:0000256" key="3">
    <source>
        <dbReference type="ARBA" id="ARBA00023125"/>
    </source>
</evidence>
<organism evidence="8 9">
    <name type="scientific">Fontibacillus solani</name>
    <dbReference type="NCBI Taxonomy" id="1572857"/>
    <lineage>
        <taxon>Bacteria</taxon>
        <taxon>Bacillati</taxon>
        <taxon>Bacillota</taxon>
        <taxon>Bacilli</taxon>
        <taxon>Bacillales</taxon>
        <taxon>Paenibacillaceae</taxon>
        <taxon>Fontibacillus</taxon>
    </lineage>
</organism>
<dbReference type="AlphaFoldDB" id="A0A7W3SY16"/>
<reference evidence="8 9" key="1">
    <citation type="submission" date="2020-08" db="EMBL/GenBank/DDBJ databases">
        <title>Genomic Encyclopedia of Type Strains, Phase III (KMG-III): the genomes of soil and plant-associated and newly described type strains.</title>
        <authorList>
            <person name="Whitman W."/>
        </authorList>
    </citation>
    <scope>NUCLEOTIDE SEQUENCE [LARGE SCALE GENOMIC DNA]</scope>
    <source>
        <strain evidence="8 9">CECT 8693</strain>
    </source>
</reference>
<accession>A0A7W3SY16</accession>
<dbReference type="PANTHER" id="PTHR30349">
    <property type="entry name" value="PHAGE INTEGRASE-RELATED"/>
    <property type="match status" value="1"/>
</dbReference>
<dbReference type="PROSITE" id="PS51900">
    <property type="entry name" value="CB"/>
    <property type="match status" value="1"/>
</dbReference>
<dbReference type="GO" id="GO:0015074">
    <property type="term" value="P:DNA integration"/>
    <property type="evidence" value="ECO:0007669"/>
    <property type="project" value="UniProtKB-KW"/>
</dbReference>
<dbReference type="Proteomes" id="UP000567067">
    <property type="component" value="Unassembled WGS sequence"/>
</dbReference>
<evidence type="ECO:0000256" key="1">
    <source>
        <dbReference type="ARBA" id="ARBA00008857"/>
    </source>
</evidence>
<evidence type="ECO:0000259" key="6">
    <source>
        <dbReference type="PROSITE" id="PS51898"/>
    </source>
</evidence>
<evidence type="ECO:0000259" key="7">
    <source>
        <dbReference type="PROSITE" id="PS51900"/>
    </source>
</evidence>
<keyword evidence="2" id="KW-0229">DNA integration</keyword>
<dbReference type="InterPro" id="IPR011010">
    <property type="entry name" value="DNA_brk_join_enz"/>
</dbReference>
<gene>
    <name evidence="8" type="ORF">FHR92_004537</name>
</gene>
<dbReference type="SUPFAM" id="SSF56349">
    <property type="entry name" value="DNA breaking-rejoining enzymes"/>
    <property type="match status" value="1"/>
</dbReference>
<protein>
    <submittedName>
        <fullName evidence="8">Integrase/recombinase XerD</fullName>
    </submittedName>
</protein>
<dbReference type="InterPro" id="IPR002104">
    <property type="entry name" value="Integrase_catalytic"/>
</dbReference>
<dbReference type="InterPro" id="IPR013762">
    <property type="entry name" value="Integrase-like_cat_sf"/>
</dbReference>
<dbReference type="CDD" id="cd00397">
    <property type="entry name" value="DNA_BRE_C"/>
    <property type="match status" value="1"/>
</dbReference>
<dbReference type="InterPro" id="IPR010998">
    <property type="entry name" value="Integrase_recombinase_N"/>
</dbReference>
<dbReference type="PROSITE" id="PS51898">
    <property type="entry name" value="TYR_RECOMBINASE"/>
    <property type="match status" value="1"/>
</dbReference>
<keyword evidence="9" id="KW-1185">Reference proteome</keyword>
<dbReference type="GO" id="GO:0006310">
    <property type="term" value="P:DNA recombination"/>
    <property type="evidence" value="ECO:0007669"/>
    <property type="project" value="UniProtKB-KW"/>
</dbReference>
<feature type="domain" description="Core-binding (CB)" evidence="7">
    <location>
        <begin position="1"/>
        <end position="87"/>
    </location>
</feature>
<dbReference type="EMBL" id="JACJIP010000041">
    <property type="protein sequence ID" value="MBA9088043.1"/>
    <property type="molecule type" value="Genomic_DNA"/>
</dbReference>
<evidence type="ECO:0000256" key="4">
    <source>
        <dbReference type="ARBA" id="ARBA00023172"/>
    </source>
</evidence>
<name>A0A7W3SY16_9BACL</name>
<dbReference type="Pfam" id="PF00589">
    <property type="entry name" value="Phage_integrase"/>
    <property type="match status" value="1"/>
</dbReference>
<dbReference type="Gene3D" id="1.10.443.10">
    <property type="entry name" value="Intergrase catalytic core"/>
    <property type="match status" value="1"/>
</dbReference>
<dbReference type="InterPro" id="IPR044068">
    <property type="entry name" value="CB"/>
</dbReference>
<dbReference type="InterPro" id="IPR050090">
    <property type="entry name" value="Tyrosine_recombinase_XerCD"/>
</dbReference>
<proteinExistence type="inferred from homology"/>